<evidence type="ECO:0000313" key="3">
    <source>
        <dbReference type="Proteomes" id="UP000187429"/>
    </source>
</evidence>
<name>A0A1R1Y947_9FUNG</name>
<comment type="caution">
    <text evidence="2">The sequence shown here is derived from an EMBL/GenBank/DDBJ whole genome shotgun (WGS) entry which is preliminary data.</text>
</comment>
<accession>A0A1R1Y947</accession>
<gene>
    <name evidence="2" type="ORF">AYI69_g4994</name>
</gene>
<dbReference type="EMBL" id="LSSM01002028">
    <property type="protein sequence ID" value="OMJ23423.1"/>
    <property type="molecule type" value="Genomic_DNA"/>
</dbReference>
<dbReference type="OrthoDB" id="10436103at2759"/>
<organism evidence="2 3">
    <name type="scientific">Smittium culicis</name>
    <dbReference type="NCBI Taxonomy" id="133412"/>
    <lineage>
        <taxon>Eukaryota</taxon>
        <taxon>Fungi</taxon>
        <taxon>Fungi incertae sedis</taxon>
        <taxon>Zoopagomycota</taxon>
        <taxon>Kickxellomycotina</taxon>
        <taxon>Harpellomycetes</taxon>
        <taxon>Harpellales</taxon>
        <taxon>Legeriomycetaceae</taxon>
        <taxon>Smittium</taxon>
    </lineage>
</organism>
<dbReference type="AlphaFoldDB" id="A0A1R1Y947"/>
<sequence>MDTIRGEDAHKRQGTDDGILCTQTLECDRTRGVSLLGQHNHTLVRKEIRGNYFPRTARNNRENLVTLPEDQYPTSSDLCQSVLNPADATSRLTAQTEWSLSQETFESLNSIHGPHDLVHRKPSSGTELISVQMDGVQQPLCMPDLESDSANRAEGAQETNNDDFSYANVEISHMVPGSDVPLCAPAYNTASNNSSARSQKRKVSSLGKQAL</sequence>
<evidence type="ECO:0000256" key="1">
    <source>
        <dbReference type="SAM" id="MobiDB-lite"/>
    </source>
</evidence>
<protein>
    <submittedName>
        <fullName evidence="2">Uncharacterized protein</fullName>
    </submittedName>
</protein>
<dbReference type="Proteomes" id="UP000187429">
    <property type="component" value="Unassembled WGS sequence"/>
</dbReference>
<keyword evidence="3" id="KW-1185">Reference proteome</keyword>
<proteinExistence type="predicted"/>
<evidence type="ECO:0000313" key="2">
    <source>
        <dbReference type="EMBL" id="OMJ23423.1"/>
    </source>
</evidence>
<feature type="region of interest" description="Disordered" evidence="1">
    <location>
        <begin position="189"/>
        <end position="211"/>
    </location>
</feature>
<reference evidence="3" key="1">
    <citation type="submission" date="2017-01" db="EMBL/GenBank/DDBJ databases">
        <authorList>
            <person name="Wang Y."/>
            <person name="White M."/>
            <person name="Kvist S."/>
            <person name="Moncalvo J.-M."/>
        </authorList>
    </citation>
    <scope>NUCLEOTIDE SEQUENCE [LARGE SCALE GENOMIC DNA]</scope>
    <source>
        <strain evidence="3">ID-206-W2</strain>
    </source>
</reference>